<keyword evidence="7 8" id="KW-0472">Membrane</keyword>
<keyword evidence="4" id="KW-1003">Cell membrane</keyword>
<evidence type="ECO:0000256" key="6">
    <source>
        <dbReference type="ARBA" id="ARBA00022989"/>
    </source>
</evidence>
<dbReference type="SUPFAM" id="SSF81345">
    <property type="entry name" value="ABC transporter involved in vitamin B12 uptake, BtuC"/>
    <property type="match status" value="1"/>
</dbReference>
<reference evidence="10" key="1">
    <citation type="journal article" date="2019" name="Int. J. Syst. Evol. Microbiol.">
        <title>The Global Catalogue of Microorganisms (GCM) 10K type strain sequencing project: providing services to taxonomists for standard genome sequencing and annotation.</title>
        <authorList>
            <consortium name="The Broad Institute Genomics Platform"/>
            <consortium name="The Broad Institute Genome Sequencing Center for Infectious Disease"/>
            <person name="Wu L."/>
            <person name="Ma J."/>
        </authorList>
    </citation>
    <scope>NUCLEOTIDE SEQUENCE [LARGE SCALE GENOMIC DNA]</scope>
    <source>
        <strain evidence="10">CCUG 56608</strain>
    </source>
</reference>
<dbReference type="Gene3D" id="1.10.3470.10">
    <property type="entry name" value="ABC transporter involved in vitamin B12 uptake, BtuC"/>
    <property type="match status" value="1"/>
</dbReference>
<dbReference type="PANTHER" id="PTHR30472:SF58">
    <property type="entry name" value="IRON(3+)-HYDROXAMATE IMPORT SYSTEM PERMEASE PROTEIN FHUB"/>
    <property type="match status" value="1"/>
</dbReference>
<feature type="transmembrane region" description="Helical" evidence="8">
    <location>
        <begin position="162"/>
        <end position="184"/>
    </location>
</feature>
<feature type="transmembrane region" description="Helical" evidence="8">
    <location>
        <begin position="129"/>
        <end position="150"/>
    </location>
</feature>
<keyword evidence="5 8" id="KW-0812">Transmembrane</keyword>
<evidence type="ECO:0000256" key="2">
    <source>
        <dbReference type="ARBA" id="ARBA00007935"/>
    </source>
</evidence>
<evidence type="ECO:0000256" key="7">
    <source>
        <dbReference type="ARBA" id="ARBA00023136"/>
    </source>
</evidence>
<feature type="transmembrane region" description="Helical" evidence="8">
    <location>
        <begin position="253"/>
        <end position="276"/>
    </location>
</feature>
<feature type="transmembrane region" description="Helical" evidence="8">
    <location>
        <begin position="319"/>
        <end position="337"/>
    </location>
</feature>
<dbReference type="RefSeq" id="WP_379594227.1">
    <property type="nucleotide sequence ID" value="NZ_JBHTKK010000034.1"/>
</dbReference>
<dbReference type="InterPro" id="IPR037294">
    <property type="entry name" value="ABC_BtuC-like"/>
</dbReference>
<dbReference type="CDD" id="cd06550">
    <property type="entry name" value="TM_ABC_iron-siderophores_like"/>
    <property type="match status" value="1"/>
</dbReference>
<organism evidence="9 10">
    <name type="scientific">Oceanobacillus locisalsi</name>
    <dbReference type="NCBI Taxonomy" id="546107"/>
    <lineage>
        <taxon>Bacteria</taxon>
        <taxon>Bacillati</taxon>
        <taxon>Bacillota</taxon>
        <taxon>Bacilli</taxon>
        <taxon>Bacillales</taxon>
        <taxon>Bacillaceae</taxon>
        <taxon>Oceanobacillus</taxon>
    </lineage>
</organism>
<evidence type="ECO:0000313" key="9">
    <source>
        <dbReference type="EMBL" id="MFD1068049.1"/>
    </source>
</evidence>
<accession>A0ABW3NKN0</accession>
<evidence type="ECO:0000256" key="5">
    <source>
        <dbReference type="ARBA" id="ARBA00022692"/>
    </source>
</evidence>
<keyword evidence="3" id="KW-0813">Transport</keyword>
<name>A0ABW3NKN0_9BACI</name>
<evidence type="ECO:0000256" key="3">
    <source>
        <dbReference type="ARBA" id="ARBA00022448"/>
    </source>
</evidence>
<feature type="transmembrane region" description="Helical" evidence="8">
    <location>
        <begin position="104"/>
        <end position="123"/>
    </location>
</feature>
<comment type="similarity">
    <text evidence="2">Belongs to the binding-protein-dependent transport system permease family. FecCD subfamily.</text>
</comment>
<keyword evidence="6 8" id="KW-1133">Transmembrane helix</keyword>
<keyword evidence="10" id="KW-1185">Reference proteome</keyword>
<comment type="subcellular location">
    <subcellularLocation>
        <location evidence="1">Cell membrane</location>
        <topology evidence="1">Multi-pass membrane protein</topology>
    </subcellularLocation>
</comment>
<dbReference type="EMBL" id="JBHTKK010000034">
    <property type="protein sequence ID" value="MFD1068049.1"/>
    <property type="molecule type" value="Genomic_DNA"/>
</dbReference>
<gene>
    <name evidence="9" type="ORF">ACFQ19_18790</name>
</gene>
<comment type="caution">
    <text evidence="9">The sequence shown here is derived from an EMBL/GenBank/DDBJ whole genome shotgun (WGS) entry which is preliminary data.</text>
</comment>
<evidence type="ECO:0000256" key="1">
    <source>
        <dbReference type="ARBA" id="ARBA00004651"/>
    </source>
</evidence>
<feature type="transmembrane region" description="Helical" evidence="8">
    <location>
        <begin position="21"/>
        <end position="43"/>
    </location>
</feature>
<dbReference type="Pfam" id="PF01032">
    <property type="entry name" value="FecCD"/>
    <property type="match status" value="1"/>
</dbReference>
<dbReference type="PANTHER" id="PTHR30472">
    <property type="entry name" value="FERRIC ENTEROBACTIN TRANSPORT SYSTEM PERMEASE PROTEIN"/>
    <property type="match status" value="1"/>
</dbReference>
<evidence type="ECO:0000256" key="4">
    <source>
        <dbReference type="ARBA" id="ARBA00022475"/>
    </source>
</evidence>
<protein>
    <submittedName>
        <fullName evidence="9">FecCD family ABC transporter permease</fullName>
    </submittedName>
</protein>
<dbReference type="InterPro" id="IPR000522">
    <property type="entry name" value="ABC_transptr_permease_BtuC"/>
</dbReference>
<sequence length="344" mass="36560">MNKLEERKEVKETVRPVRGMFILGIGSILLLLSLVLAVSLGSADMSLQTVWQSIFQFDSGVQQHQIIREIRFPRIFGAAIVGSCFAVAGALMQGMTRNPLADSGLLGLNAGAVFMLACCFAFFPYLPYLYMILFSFLGAALGAGIVYGVGSLSKNGLTPIRLVLAGAAVSALLGALSEGIALYYEIGQDLAFWYAGGISGINWSHLQIITPWLLLALIAAMTVSRSITLLSLGEEVAVGLGIKTGRVKLTASFIIVVLAGLAVSVVGAVSFVGLMVPHIVRWFIGQDYRWIIPGTVIYGALLVVLADLAARTISPPHEMPIGALIALLGVPFFLYLARKGGGMV</sequence>
<dbReference type="Proteomes" id="UP001597041">
    <property type="component" value="Unassembled WGS sequence"/>
</dbReference>
<feature type="transmembrane region" description="Helical" evidence="8">
    <location>
        <begin position="288"/>
        <end position="313"/>
    </location>
</feature>
<proteinExistence type="inferred from homology"/>
<evidence type="ECO:0000313" key="10">
    <source>
        <dbReference type="Proteomes" id="UP001597041"/>
    </source>
</evidence>
<evidence type="ECO:0000256" key="8">
    <source>
        <dbReference type="SAM" id="Phobius"/>
    </source>
</evidence>
<feature type="transmembrane region" description="Helical" evidence="8">
    <location>
        <begin position="75"/>
        <end position="92"/>
    </location>
</feature>